<accession>A0A2T9YCG9</accession>
<evidence type="ECO:0008006" key="14">
    <source>
        <dbReference type="Google" id="ProtNLM"/>
    </source>
</evidence>
<keyword evidence="7" id="KW-0496">Mitochondrion</keyword>
<dbReference type="SUPFAM" id="SSF103506">
    <property type="entry name" value="Mitochondrial carrier"/>
    <property type="match status" value="1"/>
</dbReference>
<keyword evidence="4 9" id="KW-0812">Transmembrane</keyword>
<evidence type="ECO:0000256" key="7">
    <source>
        <dbReference type="ARBA" id="ARBA00023128"/>
    </source>
</evidence>
<evidence type="ECO:0000256" key="6">
    <source>
        <dbReference type="ARBA" id="ARBA00022989"/>
    </source>
</evidence>
<name>A0A2T9YCG9_9FUNG</name>
<organism evidence="12 13">
    <name type="scientific">Smittium megazygosporum</name>
    <dbReference type="NCBI Taxonomy" id="133381"/>
    <lineage>
        <taxon>Eukaryota</taxon>
        <taxon>Fungi</taxon>
        <taxon>Fungi incertae sedis</taxon>
        <taxon>Zoopagomycota</taxon>
        <taxon>Kickxellomycotina</taxon>
        <taxon>Harpellomycetes</taxon>
        <taxon>Harpellales</taxon>
        <taxon>Legeriomycetaceae</taxon>
        <taxon>Smittium</taxon>
    </lineage>
</organism>
<evidence type="ECO:0000256" key="5">
    <source>
        <dbReference type="ARBA" id="ARBA00022737"/>
    </source>
</evidence>
<dbReference type="InterPro" id="IPR050567">
    <property type="entry name" value="Mitochondrial_Carrier"/>
</dbReference>
<feature type="region of interest" description="Disordered" evidence="11">
    <location>
        <begin position="432"/>
        <end position="462"/>
    </location>
</feature>
<evidence type="ECO:0000256" key="10">
    <source>
        <dbReference type="RuleBase" id="RU000488"/>
    </source>
</evidence>
<dbReference type="InterPro" id="IPR018108">
    <property type="entry name" value="MCP_transmembrane"/>
</dbReference>
<dbReference type="GO" id="GO:0031966">
    <property type="term" value="C:mitochondrial membrane"/>
    <property type="evidence" value="ECO:0007669"/>
    <property type="project" value="UniProtKB-SubCell"/>
</dbReference>
<feature type="region of interest" description="Disordered" evidence="11">
    <location>
        <begin position="1"/>
        <end position="37"/>
    </location>
</feature>
<dbReference type="PROSITE" id="PS50920">
    <property type="entry name" value="SOLCAR"/>
    <property type="match status" value="1"/>
</dbReference>
<sequence length="505" mass="56437">MESSSSQNSSSQNQPNASYSSSSDFSSREQPGQSSLDSFKYANSEYKAQPLVFSGISPDISKYRLLANDPVSQSLSEFEFQEPDFIEVLNDFVLFVSFRLSNFQEENSEFADIQPTVNSAAAVNFRQSVGTGKVNHNGYTVSAGDSEGKYYPLQPYQINSTDRNKWSIIKALYSHPSEGFLSLFKGSFTKWTQETMNFLLQPTVESMLNYFLDAYSDPSLSISDYGDLSTSSPIAALLSHVVVGYLLSPLDIVRTRLEIQPSSPIYRKYNGIWDTLKKINSEEGGIVRGIYLNPFHSIPSIIQSTVNSFFENFGPSIFSSIINYDPYVAPFTVSFLNLMWHTTHLLISIPIDTIRKRLMSQPNYKQIKSSYNASNPNFKEFKTVVRISSVKYTGMINCAWRIITEEGRSKKLPLNINISNNLDDNIYKNQGDYSHSSGSSKSNLKKQSKSSSRSKPSPDSPAFTPASVGYWSLRGLYPGFASSMALNLAIFCISFGSVDMDESAY</sequence>
<evidence type="ECO:0000256" key="3">
    <source>
        <dbReference type="ARBA" id="ARBA00022448"/>
    </source>
</evidence>
<evidence type="ECO:0000256" key="4">
    <source>
        <dbReference type="ARBA" id="ARBA00022692"/>
    </source>
</evidence>
<comment type="similarity">
    <text evidence="2 10">Belongs to the mitochondrial carrier (TC 2.A.29) family.</text>
</comment>
<gene>
    <name evidence="12" type="ORF">BB560_006246</name>
</gene>
<keyword evidence="5" id="KW-0677">Repeat</keyword>
<keyword evidence="6" id="KW-1133">Transmembrane helix</keyword>
<dbReference type="PANTHER" id="PTHR45624:SF10">
    <property type="entry name" value="SLC (SOLUTE CARRIER) HOMOLOG"/>
    <property type="match status" value="1"/>
</dbReference>
<proteinExistence type="inferred from homology"/>
<evidence type="ECO:0000256" key="9">
    <source>
        <dbReference type="PROSITE-ProRule" id="PRU00282"/>
    </source>
</evidence>
<evidence type="ECO:0000313" key="12">
    <source>
        <dbReference type="EMBL" id="PVU90047.1"/>
    </source>
</evidence>
<keyword evidence="8 9" id="KW-0472">Membrane</keyword>
<dbReference type="PANTHER" id="PTHR45624">
    <property type="entry name" value="MITOCHONDRIAL BASIC AMINO ACIDS TRANSPORTER-RELATED"/>
    <property type="match status" value="1"/>
</dbReference>
<keyword evidence="13" id="KW-1185">Reference proteome</keyword>
<dbReference type="EMBL" id="MBFS01002992">
    <property type="protein sequence ID" value="PVU90047.1"/>
    <property type="molecule type" value="Genomic_DNA"/>
</dbReference>
<evidence type="ECO:0000256" key="1">
    <source>
        <dbReference type="ARBA" id="ARBA00004225"/>
    </source>
</evidence>
<evidence type="ECO:0000256" key="8">
    <source>
        <dbReference type="ARBA" id="ARBA00023136"/>
    </source>
</evidence>
<keyword evidence="3 10" id="KW-0813">Transport</keyword>
<dbReference type="AlphaFoldDB" id="A0A2T9YCG9"/>
<feature type="compositionally biased region" description="Low complexity" evidence="11">
    <location>
        <begin position="449"/>
        <end position="461"/>
    </location>
</feature>
<dbReference type="Gene3D" id="1.50.40.10">
    <property type="entry name" value="Mitochondrial carrier domain"/>
    <property type="match status" value="1"/>
</dbReference>
<dbReference type="InterPro" id="IPR023395">
    <property type="entry name" value="MCP_dom_sf"/>
</dbReference>
<comment type="caution">
    <text evidence="12">The sequence shown here is derived from an EMBL/GenBank/DDBJ whole genome shotgun (WGS) entry which is preliminary data.</text>
</comment>
<evidence type="ECO:0000313" key="13">
    <source>
        <dbReference type="Proteomes" id="UP000245609"/>
    </source>
</evidence>
<feature type="compositionally biased region" description="Polar residues" evidence="11">
    <location>
        <begin position="28"/>
        <end position="37"/>
    </location>
</feature>
<dbReference type="OrthoDB" id="77989at2759"/>
<dbReference type="Pfam" id="PF00153">
    <property type="entry name" value="Mito_carr"/>
    <property type="match status" value="1"/>
</dbReference>
<dbReference type="GO" id="GO:0022857">
    <property type="term" value="F:transmembrane transporter activity"/>
    <property type="evidence" value="ECO:0007669"/>
    <property type="project" value="TreeGrafter"/>
</dbReference>
<dbReference type="STRING" id="133381.A0A2T9YCG9"/>
<reference evidence="12 13" key="1">
    <citation type="journal article" date="2018" name="MBio">
        <title>Comparative Genomics Reveals the Core Gene Toolbox for the Fungus-Insect Symbiosis.</title>
        <authorList>
            <person name="Wang Y."/>
            <person name="Stata M."/>
            <person name="Wang W."/>
            <person name="Stajich J.E."/>
            <person name="White M.M."/>
            <person name="Moncalvo J.M."/>
        </authorList>
    </citation>
    <scope>NUCLEOTIDE SEQUENCE [LARGE SCALE GENOMIC DNA]</scope>
    <source>
        <strain evidence="12 13">SC-DP-2</strain>
    </source>
</reference>
<evidence type="ECO:0000256" key="11">
    <source>
        <dbReference type="SAM" id="MobiDB-lite"/>
    </source>
</evidence>
<feature type="repeat" description="Solcar" evidence="9">
    <location>
        <begin position="227"/>
        <end position="316"/>
    </location>
</feature>
<feature type="compositionally biased region" description="Low complexity" evidence="11">
    <location>
        <begin position="1"/>
        <end position="25"/>
    </location>
</feature>
<evidence type="ECO:0000256" key="2">
    <source>
        <dbReference type="ARBA" id="ARBA00006375"/>
    </source>
</evidence>
<comment type="subcellular location">
    <subcellularLocation>
        <location evidence="1">Mitochondrion membrane</location>
        <topology evidence="1">Multi-pass membrane protein</topology>
    </subcellularLocation>
</comment>
<protein>
    <recommendedName>
        <fullName evidence="14">Mitochondrial carrier</fullName>
    </recommendedName>
</protein>
<dbReference type="Proteomes" id="UP000245609">
    <property type="component" value="Unassembled WGS sequence"/>
</dbReference>